<evidence type="ECO:0000256" key="3">
    <source>
        <dbReference type="ARBA" id="ARBA00022989"/>
    </source>
</evidence>
<feature type="transmembrane region" description="Helical" evidence="5">
    <location>
        <begin position="26"/>
        <end position="47"/>
    </location>
</feature>
<dbReference type="PANTHER" id="PTHR42718:SF42">
    <property type="entry name" value="EXPORT PROTEIN"/>
    <property type="match status" value="1"/>
</dbReference>
<dbReference type="InterPro" id="IPR036259">
    <property type="entry name" value="MFS_trans_sf"/>
</dbReference>
<accession>A0A2P8D8E5</accession>
<dbReference type="AlphaFoldDB" id="A0A2P8D8E5"/>
<feature type="transmembrane region" description="Helical" evidence="5">
    <location>
        <begin position="178"/>
        <end position="199"/>
    </location>
</feature>
<dbReference type="PROSITE" id="PS50850">
    <property type="entry name" value="MFS"/>
    <property type="match status" value="1"/>
</dbReference>
<evidence type="ECO:0000313" key="8">
    <source>
        <dbReference type="Proteomes" id="UP000240572"/>
    </source>
</evidence>
<gene>
    <name evidence="7" type="ORF">B0I18_102476</name>
</gene>
<dbReference type="RefSeq" id="WP_106522499.1">
    <property type="nucleotide sequence ID" value="NZ_PYGD01000002.1"/>
</dbReference>
<feature type="transmembrane region" description="Helical" evidence="5">
    <location>
        <begin position="62"/>
        <end position="81"/>
    </location>
</feature>
<dbReference type="PRINTS" id="PR01036">
    <property type="entry name" value="TCRTETB"/>
</dbReference>
<dbReference type="OrthoDB" id="9781156at2"/>
<comment type="caution">
    <text evidence="7">The sequence shown here is derived from an EMBL/GenBank/DDBJ whole genome shotgun (WGS) entry which is preliminary data.</text>
</comment>
<feature type="domain" description="Major facilitator superfamily (MFS) profile" evidence="6">
    <location>
        <begin position="26"/>
        <end position="512"/>
    </location>
</feature>
<dbReference type="Proteomes" id="UP000240572">
    <property type="component" value="Unassembled WGS sequence"/>
</dbReference>
<dbReference type="SUPFAM" id="SSF103473">
    <property type="entry name" value="MFS general substrate transporter"/>
    <property type="match status" value="1"/>
</dbReference>
<dbReference type="GO" id="GO:0022857">
    <property type="term" value="F:transmembrane transporter activity"/>
    <property type="evidence" value="ECO:0007669"/>
    <property type="project" value="InterPro"/>
</dbReference>
<feature type="transmembrane region" description="Helical" evidence="5">
    <location>
        <begin position="242"/>
        <end position="262"/>
    </location>
</feature>
<dbReference type="InterPro" id="IPR020846">
    <property type="entry name" value="MFS_dom"/>
</dbReference>
<feature type="transmembrane region" description="Helical" evidence="5">
    <location>
        <begin position="310"/>
        <end position="332"/>
    </location>
</feature>
<dbReference type="InterPro" id="IPR011701">
    <property type="entry name" value="MFS"/>
</dbReference>
<evidence type="ECO:0000256" key="5">
    <source>
        <dbReference type="SAM" id="Phobius"/>
    </source>
</evidence>
<organism evidence="7 8">
    <name type="scientific">Taibaiella chishuiensis</name>
    <dbReference type="NCBI Taxonomy" id="1434707"/>
    <lineage>
        <taxon>Bacteria</taxon>
        <taxon>Pseudomonadati</taxon>
        <taxon>Bacteroidota</taxon>
        <taxon>Chitinophagia</taxon>
        <taxon>Chitinophagales</taxon>
        <taxon>Chitinophagaceae</taxon>
        <taxon>Taibaiella</taxon>
    </lineage>
</organism>
<dbReference type="EMBL" id="PYGD01000002">
    <property type="protein sequence ID" value="PSK93506.1"/>
    <property type="molecule type" value="Genomic_DNA"/>
</dbReference>
<evidence type="ECO:0000256" key="2">
    <source>
        <dbReference type="ARBA" id="ARBA00022692"/>
    </source>
</evidence>
<dbReference type="PANTHER" id="PTHR42718">
    <property type="entry name" value="MAJOR FACILITATOR SUPERFAMILY MULTIDRUG TRANSPORTER MFSC"/>
    <property type="match status" value="1"/>
</dbReference>
<name>A0A2P8D8E5_9BACT</name>
<feature type="transmembrane region" description="Helical" evidence="5">
    <location>
        <begin position="283"/>
        <end position="304"/>
    </location>
</feature>
<comment type="subcellular location">
    <subcellularLocation>
        <location evidence="1">Membrane</location>
        <topology evidence="1">Multi-pass membrane protein</topology>
    </subcellularLocation>
</comment>
<reference evidence="7 8" key="1">
    <citation type="submission" date="2018-03" db="EMBL/GenBank/DDBJ databases">
        <title>Genomic Encyclopedia of Type Strains, Phase III (KMG-III): the genomes of soil and plant-associated and newly described type strains.</title>
        <authorList>
            <person name="Whitman W."/>
        </authorList>
    </citation>
    <scope>NUCLEOTIDE SEQUENCE [LARGE SCALE GENOMIC DNA]</scope>
    <source>
        <strain evidence="7 8">CGMCC 1.12700</strain>
    </source>
</reference>
<keyword evidence="4 5" id="KW-0472">Membrane</keyword>
<sequence length="531" mass="54925">MYPLTTEDKKPDIQANTATPAALKKILAAVCIALMAVIASVSGLNVAQPMLAMTFDVSQNTVLWIINIYTLTLAALLLPLGAAGDRIGRRKTLVAGLIVFGVANVLSALATSAALMLAARLLTGIGAALIMPVTLAVITATFPREERSKAIGIWTGVAGGGGILGMYLSALLVDVASWRWLFLLPVVLALIALVLAIRFVPDSAERPVHSFDRSGALLSVLAATGIIYGLHEAPGQGWGSPMVLFSLAGGIISAAAFVYWELRHKAPLLDIRLFRERGLSGGSVALLTLFGVQAGILIVLFPFFQGVLGWSGLQATLAMLPMALLMMAGSGIAPRLAKHLGSRYTMASGIALVTLGVLLMAGFVSLTGGYLSVLPGLILMGLGMGFAMTPSTEAITTSLPPERQGVASALNDITRELGTALGVALLGPLVTAGYRDAIGSGLAGLPGKIVATAQEGLAHAQAIAPATGSQADALMRVARAAFVTGWQQAMWVGAAILVLLLCYILFRGPVKTTVFVGQSDLPADDSATTIL</sequence>
<dbReference type="GO" id="GO:0016020">
    <property type="term" value="C:membrane"/>
    <property type="evidence" value="ECO:0007669"/>
    <property type="project" value="UniProtKB-SubCell"/>
</dbReference>
<keyword evidence="8" id="KW-1185">Reference proteome</keyword>
<feature type="transmembrane region" description="Helical" evidence="5">
    <location>
        <begin position="211"/>
        <end position="230"/>
    </location>
</feature>
<keyword evidence="2 5" id="KW-0812">Transmembrane</keyword>
<dbReference type="Gene3D" id="1.20.1250.20">
    <property type="entry name" value="MFS general substrate transporter like domains"/>
    <property type="match status" value="1"/>
</dbReference>
<evidence type="ECO:0000259" key="6">
    <source>
        <dbReference type="PROSITE" id="PS50850"/>
    </source>
</evidence>
<feature type="transmembrane region" description="Helical" evidence="5">
    <location>
        <begin position="121"/>
        <end position="142"/>
    </location>
</feature>
<feature type="transmembrane region" description="Helical" evidence="5">
    <location>
        <begin position="93"/>
        <end position="115"/>
    </location>
</feature>
<evidence type="ECO:0000313" key="7">
    <source>
        <dbReference type="EMBL" id="PSK93506.1"/>
    </source>
</evidence>
<feature type="transmembrane region" description="Helical" evidence="5">
    <location>
        <begin position="344"/>
        <end position="364"/>
    </location>
</feature>
<feature type="transmembrane region" description="Helical" evidence="5">
    <location>
        <begin position="151"/>
        <end position="172"/>
    </location>
</feature>
<dbReference type="CDD" id="cd17321">
    <property type="entry name" value="MFS_MMR_MDR_like"/>
    <property type="match status" value="1"/>
</dbReference>
<protein>
    <submittedName>
        <fullName evidence="7">EmrB/QacA subfamily drug resistance transporter</fullName>
    </submittedName>
</protein>
<keyword evidence="3 5" id="KW-1133">Transmembrane helix</keyword>
<proteinExistence type="predicted"/>
<evidence type="ECO:0000256" key="4">
    <source>
        <dbReference type="ARBA" id="ARBA00023136"/>
    </source>
</evidence>
<dbReference type="Pfam" id="PF07690">
    <property type="entry name" value="MFS_1"/>
    <property type="match status" value="1"/>
</dbReference>
<feature type="transmembrane region" description="Helical" evidence="5">
    <location>
        <begin position="489"/>
        <end position="506"/>
    </location>
</feature>
<evidence type="ECO:0000256" key="1">
    <source>
        <dbReference type="ARBA" id="ARBA00004141"/>
    </source>
</evidence>